<name>A0A7S0MKE8_9CRYP</name>
<evidence type="ECO:0000313" key="1">
    <source>
        <dbReference type="EMBL" id="CAD8641835.1"/>
    </source>
</evidence>
<gene>
    <name evidence="1" type="ORF">CCUR1050_LOCUS19519</name>
</gene>
<organism evidence="1">
    <name type="scientific">Cryptomonas curvata</name>
    <dbReference type="NCBI Taxonomy" id="233186"/>
    <lineage>
        <taxon>Eukaryota</taxon>
        <taxon>Cryptophyceae</taxon>
        <taxon>Cryptomonadales</taxon>
        <taxon>Cryptomonadaceae</taxon>
        <taxon>Cryptomonas</taxon>
    </lineage>
</organism>
<proteinExistence type="predicted"/>
<dbReference type="EMBL" id="HBEZ01035489">
    <property type="protein sequence ID" value="CAD8641835.1"/>
    <property type="molecule type" value="Transcribed_RNA"/>
</dbReference>
<sequence>MVEFVTCLLTKYPIEGALAKTANAGNAEFTARFAKPPTQVEQNNPNRSKQLILGNRKIFSTVDRTLAAAEISVPVRKFTISVNAVVECIVCYICAWYKNKCKRS</sequence>
<protein>
    <submittedName>
        <fullName evidence="1">Uncharacterized protein</fullName>
    </submittedName>
</protein>
<dbReference type="AlphaFoldDB" id="A0A7S0MKE8"/>
<reference evidence="1" key="1">
    <citation type="submission" date="2021-01" db="EMBL/GenBank/DDBJ databases">
        <authorList>
            <person name="Corre E."/>
            <person name="Pelletier E."/>
            <person name="Niang G."/>
            <person name="Scheremetjew M."/>
            <person name="Finn R."/>
            <person name="Kale V."/>
            <person name="Holt S."/>
            <person name="Cochrane G."/>
            <person name="Meng A."/>
            <person name="Brown T."/>
            <person name="Cohen L."/>
        </authorList>
    </citation>
    <scope>NUCLEOTIDE SEQUENCE</scope>
    <source>
        <strain evidence="1">CCAP979/52</strain>
    </source>
</reference>
<accession>A0A7S0MKE8</accession>